<dbReference type="SMART" id="SM00400">
    <property type="entry name" value="ZnF_CHCC"/>
    <property type="match status" value="1"/>
</dbReference>
<dbReference type="SUPFAM" id="SSF57783">
    <property type="entry name" value="Zinc beta-ribbon"/>
    <property type="match status" value="1"/>
</dbReference>
<keyword evidence="8 12" id="KW-0862">Zinc</keyword>
<dbReference type="GO" id="GO:0003677">
    <property type="term" value="F:DNA binding"/>
    <property type="evidence" value="ECO:0007669"/>
    <property type="project" value="UniProtKB-KW"/>
</dbReference>
<evidence type="ECO:0000256" key="5">
    <source>
        <dbReference type="ARBA" id="ARBA00022705"/>
    </source>
</evidence>
<dbReference type="GO" id="GO:0003899">
    <property type="term" value="F:DNA-directed RNA polymerase activity"/>
    <property type="evidence" value="ECO:0007669"/>
    <property type="project" value="UniProtKB-UniRule"/>
</dbReference>
<dbReference type="GO" id="GO:0008270">
    <property type="term" value="F:zinc ion binding"/>
    <property type="evidence" value="ECO:0007669"/>
    <property type="project" value="UniProtKB-UniRule"/>
</dbReference>
<accession>A0A2H0VDN6</accession>
<evidence type="ECO:0000256" key="10">
    <source>
        <dbReference type="ARBA" id="ARBA00023125"/>
    </source>
</evidence>
<evidence type="ECO:0000256" key="12">
    <source>
        <dbReference type="HAMAP-Rule" id="MF_00974"/>
    </source>
</evidence>
<dbReference type="Proteomes" id="UP000230557">
    <property type="component" value="Unassembled WGS sequence"/>
</dbReference>
<dbReference type="CDD" id="cd03364">
    <property type="entry name" value="TOPRIM_DnaG_primases"/>
    <property type="match status" value="1"/>
</dbReference>
<evidence type="ECO:0000256" key="9">
    <source>
        <dbReference type="ARBA" id="ARBA00022842"/>
    </source>
</evidence>
<keyword evidence="6 12" id="KW-0479">Metal-binding</keyword>
<evidence type="ECO:0000256" key="3">
    <source>
        <dbReference type="ARBA" id="ARBA00022679"/>
    </source>
</evidence>
<evidence type="ECO:0000256" key="1">
    <source>
        <dbReference type="ARBA" id="ARBA00022478"/>
    </source>
</evidence>
<comment type="subunit">
    <text evidence="12">Monomer. Interacts with DnaB.</text>
</comment>
<dbReference type="GO" id="GO:1990077">
    <property type="term" value="C:primosome complex"/>
    <property type="evidence" value="ECO:0007669"/>
    <property type="project" value="UniProtKB-KW"/>
</dbReference>
<evidence type="ECO:0000256" key="7">
    <source>
        <dbReference type="ARBA" id="ARBA00022771"/>
    </source>
</evidence>
<keyword evidence="9" id="KW-0460">Magnesium</keyword>
<dbReference type="PANTHER" id="PTHR30313:SF2">
    <property type="entry name" value="DNA PRIMASE"/>
    <property type="match status" value="1"/>
</dbReference>
<dbReference type="Pfam" id="PF08275">
    <property type="entry name" value="DNAG_N"/>
    <property type="match status" value="1"/>
</dbReference>
<evidence type="ECO:0000256" key="4">
    <source>
        <dbReference type="ARBA" id="ARBA00022695"/>
    </source>
</evidence>
<dbReference type="FunFam" id="3.90.580.10:FF:000001">
    <property type="entry name" value="DNA primase"/>
    <property type="match status" value="1"/>
</dbReference>
<dbReference type="Pfam" id="PF13155">
    <property type="entry name" value="Toprim_2"/>
    <property type="match status" value="1"/>
</dbReference>
<reference evidence="17" key="1">
    <citation type="submission" date="2017-09" db="EMBL/GenBank/DDBJ databases">
        <title>Depth-based differentiation of microbial function through sediment-hosted aquifers and enrichment of novel symbionts in the deep terrestrial subsurface.</title>
        <authorList>
            <person name="Probst A.J."/>
            <person name="Ladd B."/>
            <person name="Jarett J.K."/>
            <person name="Geller-Mcgrath D.E."/>
            <person name="Sieber C.M.K."/>
            <person name="Emerson J.B."/>
            <person name="Anantharaman K."/>
            <person name="Thomas B.C."/>
            <person name="Malmstrom R."/>
            <person name="Stieglmeier M."/>
            <person name="Klingl A."/>
            <person name="Woyke T."/>
            <person name="Ryan C.M."/>
            <person name="Banfield J.F."/>
        </authorList>
    </citation>
    <scope>NUCLEOTIDE SEQUENCE [LARGE SCALE GENOMIC DNA]</scope>
</reference>
<dbReference type="InterPro" id="IPR006295">
    <property type="entry name" value="DNA_primase_DnaG"/>
</dbReference>
<dbReference type="InterPro" id="IPR037068">
    <property type="entry name" value="DNA_primase_core_N_sf"/>
</dbReference>
<comment type="catalytic activity">
    <reaction evidence="12">
        <text>ssDNA + n NTP = ssDNA/pppN(pN)n-1 hybrid + (n-1) diphosphate.</text>
        <dbReference type="EC" id="2.7.7.101"/>
    </reaction>
</comment>
<dbReference type="InterPro" id="IPR030846">
    <property type="entry name" value="DnaG_bac"/>
</dbReference>
<comment type="similarity">
    <text evidence="12 13">Belongs to the DnaG primase family.</text>
</comment>
<comment type="caution">
    <text evidence="16">The sequence shown here is derived from an EMBL/GenBank/DDBJ whole genome shotgun (WGS) entry which is preliminary data.</text>
</comment>
<dbReference type="InterPro" id="IPR036977">
    <property type="entry name" value="DNA_primase_Znf_CHC2"/>
</dbReference>
<dbReference type="Gene3D" id="1.10.860.10">
    <property type="entry name" value="DNAb Helicase, Chain A"/>
    <property type="match status" value="1"/>
</dbReference>
<dbReference type="PROSITE" id="PS50880">
    <property type="entry name" value="TOPRIM"/>
    <property type="match status" value="1"/>
</dbReference>
<dbReference type="NCBIfam" id="TIGR01391">
    <property type="entry name" value="dnaG"/>
    <property type="match status" value="1"/>
</dbReference>
<keyword evidence="10 12" id="KW-0238">DNA-binding</keyword>
<dbReference type="Gene3D" id="3.90.580.10">
    <property type="entry name" value="Zinc finger, CHC2-type domain"/>
    <property type="match status" value="1"/>
</dbReference>
<feature type="domain" description="Toprim" evidence="15">
    <location>
        <begin position="283"/>
        <end position="364"/>
    </location>
</feature>
<dbReference type="AlphaFoldDB" id="A0A2H0VDN6"/>
<dbReference type="InterPro" id="IPR013264">
    <property type="entry name" value="DNAG_N"/>
</dbReference>
<dbReference type="HAMAP" id="MF_00974">
    <property type="entry name" value="DNA_primase_DnaG"/>
    <property type="match status" value="1"/>
</dbReference>
<comment type="function">
    <text evidence="12 13">RNA polymerase that catalyzes the synthesis of short RNA molecules used as primers for DNA polymerase during DNA replication.</text>
</comment>
<keyword evidence="5 12" id="KW-0235">DNA replication</keyword>
<dbReference type="InterPro" id="IPR006171">
    <property type="entry name" value="TOPRIM_dom"/>
</dbReference>
<dbReference type="Pfam" id="PF01807">
    <property type="entry name" value="Zn_ribbon_DnaG"/>
    <property type="match status" value="1"/>
</dbReference>
<dbReference type="GO" id="GO:0005737">
    <property type="term" value="C:cytoplasm"/>
    <property type="evidence" value="ECO:0007669"/>
    <property type="project" value="TreeGrafter"/>
</dbReference>
<dbReference type="InterPro" id="IPR034151">
    <property type="entry name" value="TOPRIM_DnaG_bac"/>
</dbReference>
<evidence type="ECO:0000256" key="14">
    <source>
        <dbReference type="PIRSR" id="PIRSR002811-1"/>
    </source>
</evidence>
<evidence type="ECO:0000313" key="17">
    <source>
        <dbReference type="Proteomes" id="UP000230557"/>
    </source>
</evidence>
<evidence type="ECO:0000256" key="8">
    <source>
        <dbReference type="ARBA" id="ARBA00022833"/>
    </source>
</evidence>
<keyword evidence="7 12" id="KW-0863">Zinc-finger</keyword>
<dbReference type="EMBL" id="PFAJ01000037">
    <property type="protein sequence ID" value="PIR97196.1"/>
    <property type="molecule type" value="Genomic_DNA"/>
</dbReference>
<evidence type="ECO:0000256" key="11">
    <source>
        <dbReference type="ARBA" id="ARBA00023163"/>
    </source>
</evidence>
<dbReference type="GO" id="GO:0000428">
    <property type="term" value="C:DNA-directed RNA polymerase complex"/>
    <property type="evidence" value="ECO:0007669"/>
    <property type="project" value="UniProtKB-KW"/>
</dbReference>
<dbReference type="InterPro" id="IPR016136">
    <property type="entry name" value="DNA_helicase_N/primase_C"/>
</dbReference>
<proteinExistence type="inferred from homology"/>
<keyword evidence="11 12" id="KW-0804">Transcription</keyword>
<comment type="domain">
    <text evidence="12">Contains an N-terminal zinc-binding domain, a central core domain that contains the primase activity, and a C-terminal DnaB-binding domain.</text>
</comment>
<dbReference type="InterPro" id="IPR002694">
    <property type="entry name" value="Znf_CHC2"/>
</dbReference>
<evidence type="ECO:0000256" key="2">
    <source>
        <dbReference type="ARBA" id="ARBA00022515"/>
    </source>
</evidence>
<name>A0A2H0VDN6_9BACT</name>
<evidence type="ECO:0000259" key="15">
    <source>
        <dbReference type="PROSITE" id="PS50880"/>
    </source>
</evidence>
<keyword evidence="3 12" id="KW-0808">Transferase</keyword>
<keyword evidence="4 12" id="KW-0548">Nucleotidyltransferase</keyword>
<dbReference type="InterPro" id="IPR050219">
    <property type="entry name" value="DnaG_primase"/>
</dbReference>
<evidence type="ECO:0000256" key="6">
    <source>
        <dbReference type="ARBA" id="ARBA00022723"/>
    </source>
</evidence>
<dbReference type="EC" id="2.7.7.101" evidence="12"/>
<keyword evidence="1 12" id="KW-0240">DNA-directed RNA polymerase</keyword>
<dbReference type="Pfam" id="PF10410">
    <property type="entry name" value="DnaB_bind"/>
    <property type="match status" value="1"/>
</dbReference>
<dbReference type="FunFam" id="3.90.980.10:FF:000001">
    <property type="entry name" value="DNA primase"/>
    <property type="match status" value="1"/>
</dbReference>
<evidence type="ECO:0000313" key="16">
    <source>
        <dbReference type="EMBL" id="PIR97196.1"/>
    </source>
</evidence>
<feature type="zinc finger region" description="CHC2-type" evidence="12 14">
    <location>
        <begin position="63"/>
        <end position="87"/>
    </location>
</feature>
<sequence>MPQTGIQDRIKERGKLFPLNPLSLFEIMSDPQIEEIKERLNIVDVVQDYLPLKKSGVNFKARCPFHEEKTASFYVTPSRQIWHCFGCSLGGDVIEFVKQIESMDFPQALELLAERAGVQLQRRVFAPTEGPDKKQILFELNDLAAKYYHKVLLESKAAQEAREYLSKRKFLDSTIAEWKIGYSPDKWSVLYDFLKKKGYKDSDMESAGLVVKKKDGKVFDRFRDRIMFPIADLSGRAVGFSARILHPREDVGKYINSAESEVYSKSKILFGLFQARNDVRKSNAAVIVEGNVDVVKSHQAGIKNVAGSSGTALTESQLRLLSRFTKNLLFAFDADAAGSDASRRALELAISQGFNVKQVSFEEGVKDPDEAIDRDPDIWRTAIASAEPFLDFYFKKLFDILDLTDATAKKQSVASFLTLLSRVSDPIVQSHYIKMLSEKIQVREEVILGLLKQHRLKQAGYEEKRISRVKANPKEILEQRFIGLLFSLQERMKWYVEHHEVEHFQTPKYREIFQVLKDQLRSTGDIKQEEFINKFSQVKVAVEVARFAIGEEQEKEQIGPEMTLISKRLLKSFYERQTEELSGKIRHAEEKKDLESVRKYSLEYNQVIQKKQEAEN</sequence>
<dbReference type="SMART" id="SM00493">
    <property type="entry name" value="TOPRIM"/>
    <property type="match status" value="1"/>
</dbReference>
<dbReference type="SUPFAM" id="SSF56731">
    <property type="entry name" value="DNA primase core"/>
    <property type="match status" value="1"/>
</dbReference>
<dbReference type="Gene3D" id="3.40.1360.10">
    <property type="match status" value="1"/>
</dbReference>
<evidence type="ECO:0000256" key="13">
    <source>
        <dbReference type="PIRNR" id="PIRNR002811"/>
    </source>
</evidence>
<dbReference type="PIRSF" id="PIRSF002811">
    <property type="entry name" value="DnaG"/>
    <property type="match status" value="1"/>
</dbReference>
<keyword evidence="2 12" id="KW-0639">Primosome</keyword>
<dbReference type="GO" id="GO:0006269">
    <property type="term" value="P:DNA replication, synthesis of primer"/>
    <property type="evidence" value="ECO:0007669"/>
    <property type="project" value="UniProtKB-UniRule"/>
</dbReference>
<dbReference type="Gene3D" id="3.90.980.10">
    <property type="entry name" value="DNA primase, catalytic core, N-terminal domain"/>
    <property type="match status" value="1"/>
</dbReference>
<dbReference type="InterPro" id="IPR019475">
    <property type="entry name" value="DNA_primase_DnaB-bd"/>
</dbReference>
<organism evidence="16 17">
    <name type="scientific">Candidatus Doudnabacteria bacterium CG10_big_fil_rev_8_21_14_0_10_41_10</name>
    <dbReference type="NCBI Taxonomy" id="1974551"/>
    <lineage>
        <taxon>Bacteria</taxon>
        <taxon>Candidatus Doudnaibacteriota</taxon>
    </lineage>
</organism>
<protein>
    <recommendedName>
        <fullName evidence="12 13">DNA primase</fullName>
        <ecNumber evidence="12">2.7.7.101</ecNumber>
    </recommendedName>
</protein>
<comment type="cofactor">
    <cofactor evidence="12 13 14">
        <name>Zn(2+)</name>
        <dbReference type="ChEBI" id="CHEBI:29105"/>
    </cofactor>
    <text evidence="12 13 14">Binds 1 zinc ion per monomer.</text>
</comment>
<dbReference type="PANTHER" id="PTHR30313">
    <property type="entry name" value="DNA PRIMASE"/>
    <property type="match status" value="1"/>
</dbReference>
<gene>
    <name evidence="12" type="primary">dnaG</name>
    <name evidence="16" type="ORF">COT91_02680</name>
</gene>